<dbReference type="OMA" id="SARIFCK"/>
<accession>A0A4Y7K2G5</accession>
<reference evidence="1 2" key="1">
    <citation type="journal article" date="2018" name="Science">
        <title>The opium poppy genome and morphinan production.</title>
        <authorList>
            <person name="Guo L."/>
            <person name="Winzer T."/>
            <person name="Yang X."/>
            <person name="Li Y."/>
            <person name="Ning Z."/>
            <person name="He Z."/>
            <person name="Teodor R."/>
            <person name="Lu Y."/>
            <person name="Bowser T.A."/>
            <person name="Graham I.A."/>
            <person name="Ye K."/>
        </authorList>
    </citation>
    <scope>NUCLEOTIDE SEQUENCE [LARGE SCALE GENOMIC DNA]</scope>
    <source>
        <strain evidence="2">cv. HN1</strain>
        <tissue evidence="1">Leaves</tissue>
    </source>
</reference>
<dbReference type="InterPro" id="IPR036691">
    <property type="entry name" value="Endo/exonu/phosph_ase_sf"/>
</dbReference>
<evidence type="ECO:0008006" key="3">
    <source>
        <dbReference type="Google" id="ProtNLM"/>
    </source>
</evidence>
<organism evidence="1 2">
    <name type="scientific">Papaver somniferum</name>
    <name type="common">Opium poppy</name>
    <dbReference type="NCBI Taxonomy" id="3469"/>
    <lineage>
        <taxon>Eukaryota</taxon>
        <taxon>Viridiplantae</taxon>
        <taxon>Streptophyta</taxon>
        <taxon>Embryophyta</taxon>
        <taxon>Tracheophyta</taxon>
        <taxon>Spermatophyta</taxon>
        <taxon>Magnoliopsida</taxon>
        <taxon>Ranunculales</taxon>
        <taxon>Papaveraceae</taxon>
        <taxon>Papaveroideae</taxon>
        <taxon>Papaver</taxon>
    </lineage>
</organism>
<dbReference type="PANTHER" id="PTHR33710:SF71">
    <property type="entry name" value="ENDONUCLEASE_EXONUCLEASE_PHOSPHATASE DOMAIN-CONTAINING PROTEIN"/>
    <property type="match status" value="1"/>
</dbReference>
<proteinExistence type="predicted"/>
<name>A0A4Y7K2G5_PAPSO</name>
<evidence type="ECO:0000313" key="1">
    <source>
        <dbReference type="EMBL" id="RZC66530.1"/>
    </source>
</evidence>
<dbReference type="AlphaFoldDB" id="A0A4Y7K2G5"/>
<dbReference type="SUPFAM" id="SSF56219">
    <property type="entry name" value="DNase I-like"/>
    <property type="match status" value="1"/>
</dbReference>
<dbReference type="STRING" id="3469.A0A4Y7K2G5"/>
<sequence>MGDFNPCLYAHEKEGGNPVSTTSMTALQGCLQDSQIFDCPYVGCFYTWSNRQDAESRINCKLDRSIINMAWLEVFPDSVTDFCNSGISVHSPMIMSVFADRGNGPRAYRFFITCTE</sequence>
<dbReference type="EMBL" id="CM010720">
    <property type="protein sequence ID" value="RZC66530.1"/>
    <property type="molecule type" value="Genomic_DNA"/>
</dbReference>
<dbReference type="Proteomes" id="UP000316621">
    <property type="component" value="Chromosome 6"/>
</dbReference>
<gene>
    <name evidence="1" type="ORF">C5167_010219</name>
</gene>
<keyword evidence="2" id="KW-1185">Reference proteome</keyword>
<evidence type="ECO:0000313" key="2">
    <source>
        <dbReference type="Proteomes" id="UP000316621"/>
    </source>
</evidence>
<dbReference type="PANTHER" id="PTHR33710">
    <property type="entry name" value="BNAC02G09200D PROTEIN"/>
    <property type="match status" value="1"/>
</dbReference>
<dbReference type="Gene3D" id="3.60.10.10">
    <property type="entry name" value="Endonuclease/exonuclease/phosphatase"/>
    <property type="match status" value="1"/>
</dbReference>
<protein>
    <recommendedName>
        <fullName evidence="3">Endonuclease/exonuclease/phosphatase domain-containing protein</fullName>
    </recommendedName>
</protein>
<dbReference type="Gramene" id="RZC66530">
    <property type="protein sequence ID" value="RZC66530"/>
    <property type="gene ID" value="C5167_010219"/>
</dbReference>